<gene>
    <name evidence="13" type="ORF">GCM10009104_32060</name>
</gene>
<evidence type="ECO:0000256" key="3">
    <source>
        <dbReference type="ARBA" id="ARBA00022448"/>
    </source>
</evidence>
<keyword evidence="14" id="KW-1185">Reference proteome</keyword>
<dbReference type="PANTHER" id="PTHR34501:SF9">
    <property type="entry name" value="MAJOR OUTER MEMBRANE PROTEIN P.IA"/>
    <property type="match status" value="1"/>
</dbReference>
<evidence type="ECO:0000256" key="6">
    <source>
        <dbReference type="ARBA" id="ARBA00022729"/>
    </source>
</evidence>
<protein>
    <recommendedName>
        <fullName evidence="12">Porin domain-containing protein</fullName>
    </recommendedName>
</protein>
<dbReference type="Gene3D" id="2.40.160.10">
    <property type="entry name" value="Porin"/>
    <property type="match status" value="1"/>
</dbReference>
<keyword evidence="6 11" id="KW-0732">Signal</keyword>
<dbReference type="InterPro" id="IPR002299">
    <property type="entry name" value="Porin_Neis"/>
</dbReference>
<dbReference type="PANTHER" id="PTHR34501">
    <property type="entry name" value="PROTEIN YDDL-RELATED"/>
    <property type="match status" value="1"/>
</dbReference>
<evidence type="ECO:0000256" key="8">
    <source>
        <dbReference type="ARBA" id="ARBA00023114"/>
    </source>
</evidence>
<organism evidence="13 14">
    <name type="scientific">Marinobacterium maritimum</name>
    <dbReference type="NCBI Taxonomy" id="500162"/>
    <lineage>
        <taxon>Bacteria</taxon>
        <taxon>Pseudomonadati</taxon>
        <taxon>Pseudomonadota</taxon>
        <taxon>Gammaproteobacteria</taxon>
        <taxon>Oceanospirillales</taxon>
        <taxon>Oceanospirillaceae</taxon>
        <taxon>Marinobacterium</taxon>
    </lineage>
</organism>
<keyword evidence="7" id="KW-0406">Ion transport</keyword>
<dbReference type="InterPro" id="IPR050298">
    <property type="entry name" value="Gram-neg_bact_OMP"/>
</dbReference>
<evidence type="ECO:0000256" key="2">
    <source>
        <dbReference type="ARBA" id="ARBA00011233"/>
    </source>
</evidence>
<feature type="signal peptide" evidence="11">
    <location>
        <begin position="1"/>
        <end position="22"/>
    </location>
</feature>
<proteinExistence type="predicted"/>
<evidence type="ECO:0000313" key="14">
    <source>
        <dbReference type="Proteomes" id="UP001499915"/>
    </source>
</evidence>
<dbReference type="EMBL" id="BAAAET010000005">
    <property type="protein sequence ID" value="GAA0700621.1"/>
    <property type="molecule type" value="Genomic_DNA"/>
</dbReference>
<dbReference type="InterPro" id="IPR001702">
    <property type="entry name" value="Porin_Gram-ve"/>
</dbReference>
<comment type="caution">
    <text evidence="13">The sequence shown here is derived from an EMBL/GenBank/DDBJ whole genome shotgun (WGS) entry which is preliminary data.</text>
</comment>
<keyword evidence="8" id="KW-0626">Porin</keyword>
<keyword evidence="10" id="KW-0998">Cell outer membrane</keyword>
<dbReference type="PRINTS" id="PR00182">
    <property type="entry name" value="ECOLNEIPORIN"/>
</dbReference>
<dbReference type="PRINTS" id="PR00184">
    <property type="entry name" value="NEISSPPORIN"/>
</dbReference>
<evidence type="ECO:0000256" key="7">
    <source>
        <dbReference type="ARBA" id="ARBA00023065"/>
    </source>
</evidence>
<dbReference type="SUPFAM" id="SSF56935">
    <property type="entry name" value="Porins"/>
    <property type="match status" value="1"/>
</dbReference>
<evidence type="ECO:0000256" key="10">
    <source>
        <dbReference type="ARBA" id="ARBA00023237"/>
    </source>
</evidence>
<dbReference type="RefSeq" id="WP_343808343.1">
    <property type="nucleotide sequence ID" value="NZ_BAAAET010000005.1"/>
</dbReference>
<evidence type="ECO:0000256" key="9">
    <source>
        <dbReference type="ARBA" id="ARBA00023136"/>
    </source>
</evidence>
<keyword evidence="5" id="KW-0812">Transmembrane</keyword>
<keyword evidence="4" id="KW-1134">Transmembrane beta strand</keyword>
<reference evidence="13 14" key="1">
    <citation type="journal article" date="2019" name="Int. J. Syst. Evol. Microbiol.">
        <title>The Global Catalogue of Microorganisms (GCM) 10K type strain sequencing project: providing services to taxonomists for standard genome sequencing and annotation.</title>
        <authorList>
            <consortium name="The Broad Institute Genomics Platform"/>
            <consortium name="The Broad Institute Genome Sequencing Center for Infectious Disease"/>
            <person name="Wu L."/>
            <person name="Ma J."/>
        </authorList>
    </citation>
    <scope>NUCLEOTIDE SEQUENCE [LARGE SCALE GENOMIC DNA]</scope>
    <source>
        <strain evidence="13 14">JCM 15134</strain>
    </source>
</reference>
<evidence type="ECO:0000256" key="11">
    <source>
        <dbReference type="SAM" id="SignalP"/>
    </source>
</evidence>
<keyword evidence="9" id="KW-0472">Membrane</keyword>
<comment type="subcellular location">
    <subcellularLocation>
        <location evidence="1">Cell outer membrane</location>
        <topology evidence="1">Multi-pass membrane protein</topology>
    </subcellularLocation>
</comment>
<evidence type="ECO:0000256" key="4">
    <source>
        <dbReference type="ARBA" id="ARBA00022452"/>
    </source>
</evidence>
<dbReference type="CDD" id="cd00342">
    <property type="entry name" value="gram_neg_porins"/>
    <property type="match status" value="1"/>
</dbReference>
<dbReference type="InterPro" id="IPR033900">
    <property type="entry name" value="Gram_neg_porin_domain"/>
</dbReference>
<evidence type="ECO:0000259" key="12">
    <source>
        <dbReference type="Pfam" id="PF13609"/>
    </source>
</evidence>
<feature type="chain" id="PRO_5047120059" description="Porin domain-containing protein" evidence="11">
    <location>
        <begin position="23"/>
        <end position="302"/>
    </location>
</feature>
<accession>A0ABN1I9R8</accession>
<keyword evidence="3" id="KW-0813">Transport</keyword>
<evidence type="ECO:0000256" key="1">
    <source>
        <dbReference type="ARBA" id="ARBA00004571"/>
    </source>
</evidence>
<feature type="domain" description="Porin" evidence="12">
    <location>
        <begin position="9"/>
        <end position="278"/>
    </location>
</feature>
<name>A0ABN1I9R8_9GAMM</name>
<evidence type="ECO:0000256" key="5">
    <source>
        <dbReference type="ARBA" id="ARBA00022692"/>
    </source>
</evidence>
<comment type="subunit">
    <text evidence="2">Homotrimer.</text>
</comment>
<dbReference type="Pfam" id="PF13609">
    <property type="entry name" value="Porin_4"/>
    <property type="match status" value="1"/>
</dbReference>
<dbReference type="InterPro" id="IPR023614">
    <property type="entry name" value="Porin_dom_sf"/>
</dbReference>
<evidence type="ECO:0000313" key="13">
    <source>
        <dbReference type="EMBL" id="GAA0700621.1"/>
    </source>
</evidence>
<dbReference type="Proteomes" id="UP001499915">
    <property type="component" value="Unassembled WGS sequence"/>
</dbReference>
<sequence length="302" mass="33145">MKLKSACLALSTLALVPFSAQAAESEYDYNFYGSLRVMVEEAKHDNGDSFKDAVSRIGVEGSHNLGDGMQAFAKYELSVDVAEGELGSDTGKDARQAYIGLSSDYGSLMLGRYWSSFYNAVGYAGDQLWVHSSPVYYTLDWDYRIGKSVMYTSPEMNGVQVSALYSDEREQGQLAATWQATDSLKLAAGYIDDADNNDSVGLAAYYTGSGYYLNAMLMDKDNQGRGIDLIGGISAEKHLYTAGVSSFEDRSGTDNDFDALILAYQYNLHPKVKLWVEAKAWDGVLYGVEDSNLIALGMNYDF</sequence>